<dbReference type="PANTHER" id="PTHR43133">
    <property type="entry name" value="RNA POLYMERASE ECF-TYPE SIGMA FACTO"/>
    <property type="match status" value="1"/>
</dbReference>
<keyword evidence="5" id="KW-0804">Transcription</keyword>
<evidence type="ECO:0000256" key="1">
    <source>
        <dbReference type="ARBA" id="ARBA00010641"/>
    </source>
</evidence>
<dbReference type="GO" id="GO:0006352">
    <property type="term" value="P:DNA-templated transcription initiation"/>
    <property type="evidence" value="ECO:0007669"/>
    <property type="project" value="InterPro"/>
</dbReference>
<dbReference type="NCBIfam" id="TIGR02983">
    <property type="entry name" value="SigE-fam_strep"/>
    <property type="match status" value="1"/>
</dbReference>
<keyword evidence="2" id="KW-0805">Transcription regulation</keyword>
<keyword evidence="4" id="KW-0238">DNA-binding</keyword>
<dbReference type="PANTHER" id="PTHR43133:SF50">
    <property type="entry name" value="ECF RNA POLYMERASE SIGMA FACTOR SIGM"/>
    <property type="match status" value="1"/>
</dbReference>
<dbReference type="InterPro" id="IPR013325">
    <property type="entry name" value="RNA_pol_sigma_r2"/>
</dbReference>
<dbReference type="Gene3D" id="1.10.10.10">
    <property type="entry name" value="Winged helix-like DNA-binding domain superfamily/Winged helix DNA-binding domain"/>
    <property type="match status" value="1"/>
</dbReference>
<dbReference type="SUPFAM" id="SSF88946">
    <property type="entry name" value="Sigma2 domain of RNA polymerase sigma factors"/>
    <property type="match status" value="1"/>
</dbReference>
<dbReference type="InterPro" id="IPR014325">
    <property type="entry name" value="RNA_pol_sigma-E_actinobac"/>
</dbReference>
<dbReference type="RefSeq" id="WP_245736309.1">
    <property type="nucleotide sequence ID" value="NZ_FNPH01000001.1"/>
</dbReference>
<evidence type="ECO:0000259" key="7">
    <source>
        <dbReference type="Pfam" id="PF08281"/>
    </source>
</evidence>
<evidence type="ECO:0000313" key="8">
    <source>
        <dbReference type="EMBL" id="SDY10412.1"/>
    </source>
</evidence>
<feature type="domain" description="RNA polymerase sigma factor 70 region 4 type 2" evidence="7">
    <location>
        <begin position="98"/>
        <end position="150"/>
    </location>
</feature>
<name>A0A1H3H4H0_9ACTN</name>
<dbReference type="InterPro" id="IPR039425">
    <property type="entry name" value="RNA_pol_sigma-70-like"/>
</dbReference>
<evidence type="ECO:0000313" key="9">
    <source>
        <dbReference type="Proteomes" id="UP000242415"/>
    </source>
</evidence>
<dbReference type="Gene3D" id="1.10.1740.10">
    <property type="match status" value="1"/>
</dbReference>
<dbReference type="AlphaFoldDB" id="A0A1H3H4H0"/>
<proteinExistence type="inferred from homology"/>
<dbReference type="InterPro" id="IPR013249">
    <property type="entry name" value="RNA_pol_sigma70_r4_t2"/>
</dbReference>
<sequence length="166" mass="18868">MQISFEEFVTARGPALLRFAYLLCGDRYLAEDVLQEVLARAYRRWSRIGGAPEPYLRKAVLNQYLSWWRRKSSSEALVATVPDRVQAYRTADELAARDEIWTLLATLPRPQRAVLVLRYYLDLSDSEIAELLGYAVPTVRVYAFRALGRLRAALSGRAPTTEARSG</sequence>
<dbReference type="STRING" id="405436.SAMN05444365_101681"/>
<dbReference type="SUPFAM" id="SSF88659">
    <property type="entry name" value="Sigma3 and sigma4 domains of RNA polymerase sigma factors"/>
    <property type="match status" value="1"/>
</dbReference>
<evidence type="ECO:0000259" key="6">
    <source>
        <dbReference type="Pfam" id="PF04542"/>
    </source>
</evidence>
<keyword evidence="9" id="KW-1185">Reference proteome</keyword>
<dbReference type="InterPro" id="IPR014284">
    <property type="entry name" value="RNA_pol_sigma-70_dom"/>
</dbReference>
<protein>
    <submittedName>
        <fullName evidence="8">RNA polymerase sigma-70 factor, sigma-E family</fullName>
    </submittedName>
</protein>
<dbReference type="EMBL" id="FNPH01000001">
    <property type="protein sequence ID" value="SDY10412.1"/>
    <property type="molecule type" value="Genomic_DNA"/>
</dbReference>
<comment type="similarity">
    <text evidence="1">Belongs to the sigma-70 factor family. ECF subfamily.</text>
</comment>
<dbReference type="Proteomes" id="UP000242415">
    <property type="component" value="Unassembled WGS sequence"/>
</dbReference>
<dbReference type="InterPro" id="IPR013324">
    <property type="entry name" value="RNA_pol_sigma_r3/r4-like"/>
</dbReference>
<organism evidence="8 9">
    <name type="scientific">Micromonospora pattaloongensis</name>
    <dbReference type="NCBI Taxonomy" id="405436"/>
    <lineage>
        <taxon>Bacteria</taxon>
        <taxon>Bacillati</taxon>
        <taxon>Actinomycetota</taxon>
        <taxon>Actinomycetes</taxon>
        <taxon>Micromonosporales</taxon>
        <taxon>Micromonosporaceae</taxon>
        <taxon>Micromonospora</taxon>
    </lineage>
</organism>
<evidence type="ECO:0000256" key="4">
    <source>
        <dbReference type="ARBA" id="ARBA00023125"/>
    </source>
</evidence>
<dbReference type="GO" id="GO:0003677">
    <property type="term" value="F:DNA binding"/>
    <property type="evidence" value="ECO:0007669"/>
    <property type="project" value="UniProtKB-KW"/>
</dbReference>
<dbReference type="NCBIfam" id="TIGR02937">
    <property type="entry name" value="sigma70-ECF"/>
    <property type="match status" value="1"/>
</dbReference>
<dbReference type="InterPro" id="IPR007627">
    <property type="entry name" value="RNA_pol_sigma70_r2"/>
</dbReference>
<gene>
    <name evidence="8" type="ORF">SAMN05444365_101681</name>
</gene>
<evidence type="ECO:0000256" key="2">
    <source>
        <dbReference type="ARBA" id="ARBA00023015"/>
    </source>
</evidence>
<dbReference type="CDD" id="cd06171">
    <property type="entry name" value="Sigma70_r4"/>
    <property type="match status" value="1"/>
</dbReference>
<dbReference type="Pfam" id="PF04542">
    <property type="entry name" value="Sigma70_r2"/>
    <property type="match status" value="1"/>
</dbReference>
<evidence type="ECO:0000256" key="5">
    <source>
        <dbReference type="ARBA" id="ARBA00023163"/>
    </source>
</evidence>
<accession>A0A1H3H4H0</accession>
<dbReference type="InterPro" id="IPR036388">
    <property type="entry name" value="WH-like_DNA-bd_sf"/>
</dbReference>
<reference evidence="9" key="1">
    <citation type="submission" date="2016-10" db="EMBL/GenBank/DDBJ databases">
        <authorList>
            <person name="Varghese N."/>
            <person name="Submissions S."/>
        </authorList>
    </citation>
    <scope>NUCLEOTIDE SEQUENCE [LARGE SCALE GENOMIC DNA]</scope>
    <source>
        <strain evidence="9">DSM 45245</strain>
    </source>
</reference>
<dbReference type="GO" id="GO:0016987">
    <property type="term" value="F:sigma factor activity"/>
    <property type="evidence" value="ECO:0007669"/>
    <property type="project" value="UniProtKB-KW"/>
</dbReference>
<dbReference type="Pfam" id="PF08281">
    <property type="entry name" value="Sigma70_r4_2"/>
    <property type="match status" value="1"/>
</dbReference>
<evidence type="ECO:0000256" key="3">
    <source>
        <dbReference type="ARBA" id="ARBA00023082"/>
    </source>
</evidence>
<keyword evidence="3" id="KW-0731">Sigma factor</keyword>
<feature type="domain" description="RNA polymerase sigma-70 region 2" evidence="6">
    <location>
        <begin position="9"/>
        <end position="72"/>
    </location>
</feature>